<sequence length="165" mass="17486">GPVVSSNHTHDAQMAPPLPRRRSSSARAVDGIRSSSPGHARPRPPPPLPRPLRHGRPPEVLRSLLVRCAMVDFVNYLKSSLSSGEVKLLFAADQFRKSPGSDGAKLLATKAKGLPRITISLHSVTGAATSDAIAEFSLLLCSGSDGAKLGLHGSLHPKNKNKCHN</sequence>
<evidence type="ECO:0000313" key="3">
    <source>
        <dbReference type="Proteomes" id="UP000015105"/>
    </source>
</evidence>
<reference evidence="3" key="2">
    <citation type="journal article" date="2017" name="Nat. Plants">
        <title>The Aegilops tauschii genome reveals multiple impacts of transposons.</title>
        <authorList>
            <person name="Zhao G."/>
            <person name="Zou C."/>
            <person name="Li K."/>
            <person name="Wang K."/>
            <person name="Li T."/>
            <person name="Gao L."/>
            <person name="Zhang X."/>
            <person name="Wang H."/>
            <person name="Yang Z."/>
            <person name="Liu X."/>
            <person name="Jiang W."/>
            <person name="Mao L."/>
            <person name="Kong X."/>
            <person name="Jiao Y."/>
            <person name="Jia J."/>
        </authorList>
    </citation>
    <scope>NUCLEOTIDE SEQUENCE [LARGE SCALE GENOMIC DNA]</scope>
    <source>
        <strain evidence="3">cv. AL8/78</strain>
    </source>
</reference>
<reference evidence="3" key="1">
    <citation type="journal article" date="2014" name="Science">
        <title>Ancient hybridizations among the ancestral genomes of bread wheat.</title>
        <authorList>
            <consortium name="International Wheat Genome Sequencing Consortium,"/>
            <person name="Marcussen T."/>
            <person name="Sandve S.R."/>
            <person name="Heier L."/>
            <person name="Spannagl M."/>
            <person name="Pfeifer M."/>
            <person name="Jakobsen K.S."/>
            <person name="Wulff B.B."/>
            <person name="Steuernagel B."/>
            <person name="Mayer K.F."/>
            <person name="Olsen O.A."/>
        </authorList>
    </citation>
    <scope>NUCLEOTIDE SEQUENCE [LARGE SCALE GENOMIC DNA]</scope>
    <source>
        <strain evidence="3">cv. AL8/78</strain>
    </source>
</reference>
<reference evidence="2" key="3">
    <citation type="journal article" date="2017" name="Nature">
        <title>Genome sequence of the progenitor of the wheat D genome Aegilops tauschii.</title>
        <authorList>
            <person name="Luo M.C."/>
            <person name="Gu Y.Q."/>
            <person name="Puiu D."/>
            <person name="Wang H."/>
            <person name="Twardziok S.O."/>
            <person name="Deal K.R."/>
            <person name="Huo N."/>
            <person name="Zhu T."/>
            <person name="Wang L."/>
            <person name="Wang Y."/>
            <person name="McGuire P.E."/>
            <person name="Liu S."/>
            <person name="Long H."/>
            <person name="Ramasamy R.K."/>
            <person name="Rodriguez J.C."/>
            <person name="Van S.L."/>
            <person name="Yuan L."/>
            <person name="Wang Z."/>
            <person name="Xia Z."/>
            <person name="Xiao L."/>
            <person name="Anderson O.D."/>
            <person name="Ouyang S."/>
            <person name="Liang Y."/>
            <person name="Zimin A.V."/>
            <person name="Pertea G."/>
            <person name="Qi P."/>
            <person name="Bennetzen J.L."/>
            <person name="Dai X."/>
            <person name="Dawson M.W."/>
            <person name="Muller H.G."/>
            <person name="Kugler K."/>
            <person name="Rivarola-Duarte L."/>
            <person name="Spannagl M."/>
            <person name="Mayer K.F.X."/>
            <person name="Lu F.H."/>
            <person name="Bevan M.W."/>
            <person name="Leroy P."/>
            <person name="Li P."/>
            <person name="You F.M."/>
            <person name="Sun Q."/>
            <person name="Liu Z."/>
            <person name="Lyons E."/>
            <person name="Wicker T."/>
            <person name="Salzberg S.L."/>
            <person name="Devos K.M."/>
            <person name="Dvorak J."/>
        </authorList>
    </citation>
    <scope>NUCLEOTIDE SEQUENCE [LARGE SCALE GENOMIC DNA]</scope>
    <source>
        <strain evidence="2">cv. AL8/78</strain>
    </source>
</reference>
<dbReference type="Proteomes" id="UP000015105">
    <property type="component" value="Chromosome 5D"/>
</dbReference>
<feature type="region of interest" description="Disordered" evidence="1">
    <location>
        <begin position="1"/>
        <end position="55"/>
    </location>
</feature>
<keyword evidence="3" id="KW-1185">Reference proteome</keyword>
<reference evidence="2" key="4">
    <citation type="submission" date="2019-03" db="UniProtKB">
        <authorList>
            <consortium name="EnsemblPlants"/>
        </authorList>
    </citation>
    <scope>IDENTIFICATION</scope>
</reference>
<reference evidence="2" key="5">
    <citation type="journal article" date="2021" name="G3 (Bethesda)">
        <title>Aegilops tauschii genome assembly Aet v5.0 features greater sequence contiguity and improved annotation.</title>
        <authorList>
            <person name="Wang L."/>
            <person name="Zhu T."/>
            <person name="Rodriguez J.C."/>
            <person name="Deal K.R."/>
            <person name="Dubcovsky J."/>
            <person name="McGuire P.E."/>
            <person name="Lux T."/>
            <person name="Spannagl M."/>
            <person name="Mayer K.F.X."/>
            <person name="Baldrich P."/>
            <person name="Meyers B.C."/>
            <person name="Huo N."/>
            <person name="Gu Y.Q."/>
            <person name="Zhou H."/>
            <person name="Devos K.M."/>
            <person name="Bennetzen J.L."/>
            <person name="Unver T."/>
            <person name="Budak H."/>
            <person name="Gulick P.J."/>
            <person name="Galiba G."/>
            <person name="Kalapos B."/>
            <person name="Nelson D.R."/>
            <person name="Li P."/>
            <person name="You F.M."/>
            <person name="Luo M.C."/>
            <person name="Dvorak J."/>
        </authorList>
    </citation>
    <scope>NUCLEOTIDE SEQUENCE [LARGE SCALE GENOMIC DNA]</scope>
    <source>
        <strain evidence="2">cv. AL8/78</strain>
    </source>
</reference>
<dbReference type="AlphaFoldDB" id="A0A453JLA6"/>
<dbReference type="PANTHER" id="PTHR35770:SF1">
    <property type="entry name" value="U2 SMALL NUCLEAR RIBONUCLEOPROTEIN AUXILIARY FACTOR-LIKE PROTEIN"/>
    <property type="match status" value="1"/>
</dbReference>
<name>A0A453JLA6_AEGTS</name>
<evidence type="ECO:0000256" key="1">
    <source>
        <dbReference type="SAM" id="MobiDB-lite"/>
    </source>
</evidence>
<evidence type="ECO:0000313" key="2">
    <source>
        <dbReference type="EnsemblPlants" id="AET5Gv20106800.12"/>
    </source>
</evidence>
<dbReference type="EnsemblPlants" id="AET5Gv20106800.12">
    <property type="protein sequence ID" value="AET5Gv20106800.12"/>
    <property type="gene ID" value="AET5Gv20106800"/>
</dbReference>
<protein>
    <submittedName>
        <fullName evidence="2">Uncharacterized protein</fullName>
    </submittedName>
</protein>
<proteinExistence type="predicted"/>
<feature type="compositionally biased region" description="Low complexity" evidence="1">
    <location>
        <begin position="25"/>
        <end position="39"/>
    </location>
</feature>
<accession>A0A453JLA6</accession>
<organism evidence="2 3">
    <name type="scientific">Aegilops tauschii subsp. strangulata</name>
    <name type="common">Goatgrass</name>
    <dbReference type="NCBI Taxonomy" id="200361"/>
    <lineage>
        <taxon>Eukaryota</taxon>
        <taxon>Viridiplantae</taxon>
        <taxon>Streptophyta</taxon>
        <taxon>Embryophyta</taxon>
        <taxon>Tracheophyta</taxon>
        <taxon>Spermatophyta</taxon>
        <taxon>Magnoliopsida</taxon>
        <taxon>Liliopsida</taxon>
        <taxon>Poales</taxon>
        <taxon>Poaceae</taxon>
        <taxon>BOP clade</taxon>
        <taxon>Pooideae</taxon>
        <taxon>Triticodae</taxon>
        <taxon>Triticeae</taxon>
        <taxon>Triticinae</taxon>
        <taxon>Aegilops</taxon>
    </lineage>
</organism>
<dbReference type="PANTHER" id="PTHR35770">
    <property type="entry name" value="U2 SMALL NUCLEAR RIBONUCLEOPROTEIN AUXILIARY FACTOR-LIKE PROTEIN"/>
    <property type="match status" value="1"/>
</dbReference>
<dbReference type="Gramene" id="AET5Gv20106800.12">
    <property type="protein sequence ID" value="AET5Gv20106800.12"/>
    <property type="gene ID" value="AET5Gv20106800"/>
</dbReference>